<evidence type="ECO:0000256" key="1">
    <source>
        <dbReference type="SAM" id="MobiDB-lite"/>
    </source>
</evidence>
<name>A0A9D3NLS4_9TELE</name>
<proteinExistence type="predicted"/>
<organism evidence="2 3">
    <name type="scientific">Hemibagrus wyckioides</name>
    <dbReference type="NCBI Taxonomy" id="337641"/>
    <lineage>
        <taxon>Eukaryota</taxon>
        <taxon>Metazoa</taxon>
        <taxon>Chordata</taxon>
        <taxon>Craniata</taxon>
        <taxon>Vertebrata</taxon>
        <taxon>Euteleostomi</taxon>
        <taxon>Actinopterygii</taxon>
        <taxon>Neopterygii</taxon>
        <taxon>Teleostei</taxon>
        <taxon>Ostariophysi</taxon>
        <taxon>Siluriformes</taxon>
        <taxon>Bagridae</taxon>
        <taxon>Hemibagrus</taxon>
    </lineage>
</organism>
<dbReference type="EMBL" id="JAHKSW010000015">
    <property type="protein sequence ID" value="KAG7323310.1"/>
    <property type="molecule type" value="Genomic_DNA"/>
</dbReference>
<dbReference type="AlphaFoldDB" id="A0A9D3NLS4"/>
<feature type="region of interest" description="Disordered" evidence="1">
    <location>
        <begin position="1"/>
        <end position="28"/>
    </location>
</feature>
<comment type="caution">
    <text evidence="2">The sequence shown here is derived from an EMBL/GenBank/DDBJ whole genome shotgun (WGS) entry which is preliminary data.</text>
</comment>
<feature type="compositionally biased region" description="Basic and acidic residues" evidence="1">
    <location>
        <begin position="1"/>
        <end position="16"/>
    </location>
</feature>
<evidence type="ECO:0000313" key="2">
    <source>
        <dbReference type="EMBL" id="KAG7323310.1"/>
    </source>
</evidence>
<sequence>MEVVKKSRELEHRENVNSHTGSTPKLNVLHRSGAKGTWTDEERTRTRFLSSRTLVSSFILGEAGKVSTTAGAARKWVL</sequence>
<reference evidence="2 3" key="1">
    <citation type="submission" date="2021-06" db="EMBL/GenBank/DDBJ databases">
        <title>Chromosome-level genome assembly of the red-tail catfish (Hemibagrus wyckioides).</title>
        <authorList>
            <person name="Shao F."/>
        </authorList>
    </citation>
    <scope>NUCLEOTIDE SEQUENCE [LARGE SCALE GENOMIC DNA]</scope>
    <source>
        <strain evidence="2">EC202008001</strain>
        <tissue evidence="2">Blood</tissue>
    </source>
</reference>
<evidence type="ECO:0000313" key="3">
    <source>
        <dbReference type="Proteomes" id="UP000824219"/>
    </source>
</evidence>
<keyword evidence="3" id="KW-1185">Reference proteome</keyword>
<dbReference type="Proteomes" id="UP000824219">
    <property type="component" value="Linkage Group LG15"/>
</dbReference>
<gene>
    <name evidence="2" type="ORF">KOW79_013012</name>
</gene>
<accession>A0A9D3NLS4</accession>
<protein>
    <submittedName>
        <fullName evidence="2">Uncharacterized protein</fullName>
    </submittedName>
</protein>